<dbReference type="PANTHER" id="PTHR22901:SF0">
    <property type="entry name" value="SIALATE O-ACETYLESTERASE"/>
    <property type="match status" value="1"/>
</dbReference>
<gene>
    <name evidence="5" type="ORF">GCM10023156_64580</name>
</gene>
<feature type="compositionally biased region" description="Basic and acidic residues" evidence="2">
    <location>
        <begin position="252"/>
        <end position="265"/>
    </location>
</feature>
<dbReference type="InterPro" id="IPR036514">
    <property type="entry name" value="SGNH_hydro_sf"/>
</dbReference>
<feature type="chain" id="PRO_5046261126" evidence="3">
    <location>
        <begin position="24"/>
        <end position="502"/>
    </location>
</feature>
<evidence type="ECO:0000313" key="6">
    <source>
        <dbReference type="Proteomes" id="UP001500840"/>
    </source>
</evidence>
<dbReference type="PANTHER" id="PTHR22901">
    <property type="entry name" value="SIALATE O-ACETYLESTERASE"/>
    <property type="match status" value="1"/>
</dbReference>
<name>A0ABP8NTF6_9BACT</name>
<feature type="domain" description="Sialate O-acetylesterase" evidence="4">
    <location>
        <begin position="106"/>
        <end position="250"/>
    </location>
</feature>
<dbReference type="EMBL" id="BAABGA010000114">
    <property type="protein sequence ID" value="GAA4470798.1"/>
    <property type="molecule type" value="Genomic_DNA"/>
</dbReference>
<keyword evidence="1" id="KW-0378">Hydrolase</keyword>
<dbReference type="Pfam" id="PF03629">
    <property type="entry name" value="SASA"/>
    <property type="match status" value="2"/>
</dbReference>
<dbReference type="InterPro" id="IPR039329">
    <property type="entry name" value="SIAE"/>
</dbReference>
<dbReference type="InterPro" id="IPR005181">
    <property type="entry name" value="SASA"/>
</dbReference>
<feature type="signal peptide" evidence="3">
    <location>
        <begin position="1"/>
        <end position="23"/>
    </location>
</feature>
<reference evidence="6" key="1">
    <citation type="journal article" date="2019" name="Int. J. Syst. Evol. Microbiol.">
        <title>The Global Catalogue of Microorganisms (GCM) 10K type strain sequencing project: providing services to taxonomists for standard genome sequencing and annotation.</title>
        <authorList>
            <consortium name="The Broad Institute Genomics Platform"/>
            <consortium name="The Broad Institute Genome Sequencing Center for Infectious Disease"/>
            <person name="Wu L."/>
            <person name="Ma J."/>
        </authorList>
    </citation>
    <scope>NUCLEOTIDE SEQUENCE [LARGE SCALE GENOMIC DNA]</scope>
    <source>
        <strain evidence="6">JCM 17759</strain>
    </source>
</reference>
<dbReference type="Gene3D" id="3.40.50.1110">
    <property type="entry name" value="SGNH hydrolase"/>
    <property type="match status" value="1"/>
</dbReference>
<evidence type="ECO:0000256" key="2">
    <source>
        <dbReference type="SAM" id="MobiDB-lite"/>
    </source>
</evidence>
<evidence type="ECO:0000256" key="3">
    <source>
        <dbReference type="SAM" id="SignalP"/>
    </source>
</evidence>
<evidence type="ECO:0000259" key="4">
    <source>
        <dbReference type="Pfam" id="PF03629"/>
    </source>
</evidence>
<keyword evidence="3" id="KW-0732">Signal</keyword>
<dbReference type="RefSeq" id="WP_345327812.1">
    <property type="nucleotide sequence ID" value="NZ_BAABGA010000114.1"/>
</dbReference>
<feature type="domain" description="Sialate O-acetylesterase" evidence="4">
    <location>
        <begin position="291"/>
        <end position="391"/>
    </location>
</feature>
<evidence type="ECO:0000313" key="5">
    <source>
        <dbReference type="EMBL" id="GAA4470798.1"/>
    </source>
</evidence>
<sequence length="502" mass="54501">MIRRTHLGLVLAFSMLPLSLGYADVSLPAIFSDHMVLQQDAKVPVWGWADPGEEVRVEIGDQTKTAKAGENGSWSLKLDSLKPGKPTTMKVAGKNEITINDVLVGEVWLGSGQSNMAMTVKRANDYAGEQKKADLPSIRMFKETSGSSPTPAKAGNGEWQVCSADTVGGFSATLFFFGREIHAEANVPVGLINSSVGGTPIEAWIDADAQRADQNLQPFIAASQGRKPVDVATLKANYERALERYQAAAKKAKAEGKPLPRKPRDPVAAQSRKGNVGGLFNGKIAPLIPYAIRGAIWYQGEANSTPEKAKYYQYQLPLLIQDWRKRWGYDFPFAWAQLPNYSGNGRDWPTVREAMLKTLSVPKTGMGINIDIGDTKDIHPKNKQEVGRRLALWALGTVYEAEVAAVSGPLPNGHEVQGDKIVVRFKHAEGLESSGGPLVGFEITGDGENWHPAEAEIDGESVVVSSKKVDQPTAVRYAWTNDPKTNLFNGAGLPATPFRTNP</sequence>
<proteinExistence type="predicted"/>
<dbReference type="SUPFAM" id="SSF52266">
    <property type="entry name" value="SGNH hydrolase"/>
    <property type="match status" value="1"/>
</dbReference>
<dbReference type="Proteomes" id="UP001500840">
    <property type="component" value="Unassembled WGS sequence"/>
</dbReference>
<keyword evidence="6" id="KW-1185">Reference proteome</keyword>
<evidence type="ECO:0000256" key="1">
    <source>
        <dbReference type="ARBA" id="ARBA00022801"/>
    </source>
</evidence>
<feature type="region of interest" description="Disordered" evidence="2">
    <location>
        <begin position="250"/>
        <end position="272"/>
    </location>
</feature>
<accession>A0ABP8NTF6</accession>
<organism evidence="5 6">
    <name type="scientific">Novipirellula rosea</name>
    <dbReference type="NCBI Taxonomy" id="1031540"/>
    <lineage>
        <taxon>Bacteria</taxon>
        <taxon>Pseudomonadati</taxon>
        <taxon>Planctomycetota</taxon>
        <taxon>Planctomycetia</taxon>
        <taxon>Pirellulales</taxon>
        <taxon>Pirellulaceae</taxon>
        <taxon>Novipirellula</taxon>
    </lineage>
</organism>
<protein>
    <submittedName>
        <fullName evidence="5">Sialate O-acetylesterase</fullName>
    </submittedName>
</protein>
<comment type="caution">
    <text evidence="5">The sequence shown here is derived from an EMBL/GenBank/DDBJ whole genome shotgun (WGS) entry which is preliminary data.</text>
</comment>